<dbReference type="PANTHER" id="PTHR12161">
    <property type="entry name" value="IST1 FAMILY MEMBER"/>
    <property type="match status" value="1"/>
</dbReference>
<evidence type="ECO:0000256" key="1">
    <source>
        <dbReference type="ARBA" id="ARBA00005536"/>
    </source>
</evidence>
<accession>A0A8B8KK27</accession>
<comment type="similarity">
    <text evidence="1">Belongs to the IST1 family.</text>
</comment>
<dbReference type="InterPro" id="IPR042277">
    <property type="entry name" value="IST1-like"/>
</dbReference>
<keyword evidence="3" id="KW-1185">Reference proteome</keyword>
<proteinExistence type="inferred from homology"/>
<dbReference type="OrthoDB" id="1435888at2759"/>
<reference evidence="3" key="1">
    <citation type="journal article" date="2019" name="Toxins">
        <title>Detection of Abrin-Like and Prepropulchellin-Like Toxin Genes and Transcripts Using Whole Genome Sequencing and Full-Length Transcript Sequencing of Abrus precatorius.</title>
        <authorList>
            <person name="Hovde B.T."/>
            <person name="Daligault H.E."/>
            <person name="Hanschen E.R."/>
            <person name="Kunde Y.A."/>
            <person name="Johnson M.B."/>
            <person name="Starkenburg S.R."/>
            <person name="Johnson S.L."/>
        </authorList>
    </citation>
    <scope>NUCLEOTIDE SEQUENCE [LARGE SCALE GENOMIC DNA]</scope>
</reference>
<feature type="region of interest" description="Disordered" evidence="2">
    <location>
        <begin position="363"/>
        <end position="443"/>
    </location>
</feature>
<dbReference type="Gene3D" id="1.20.1260.60">
    <property type="entry name" value="Vacuolar protein sorting-associated protein Ist1"/>
    <property type="match status" value="1"/>
</dbReference>
<dbReference type="AlphaFoldDB" id="A0A8B8KK27"/>
<dbReference type="RefSeq" id="XP_027343204.1">
    <property type="nucleotide sequence ID" value="XM_027487403.1"/>
</dbReference>
<feature type="compositionally biased region" description="Polar residues" evidence="2">
    <location>
        <begin position="392"/>
        <end position="412"/>
    </location>
</feature>
<dbReference type="Pfam" id="PF03398">
    <property type="entry name" value="Ist1"/>
    <property type="match status" value="1"/>
</dbReference>
<evidence type="ECO:0000313" key="4">
    <source>
        <dbReference type="RefSeq" id="XP_027343204.1"/>
    </source>
</evidence>
<dbReference type="InterPro" id="IPR005061">
    <property type="entry name" value="Ist1"/>
</dbReference>
<sequence length="463" mass="51095">MLHHRSFKPAKCKTALKLAVSRIKLLRNQREGRVKKLRRELGQLLSSGHNLKARVQVEHLVTEEKMMAAYDLIEIYCELIAARLPMIQSQRNCPIDSKEAISSVIFASPRCLEIPELVDVRMHIMAKYGRQFVSAAVELRPDCGVNRLLVEKLSTKAADGPTKIKILTAIAEEHNVMWQPSLEENDMKSSQDLLAGANTFDKTTYVEPPQLYVPPAGAEKDPPNLRASYQLTEMHDISMNSYDQNASLASSGTEIQEMNFKDIYLKNTSVFQMGRQSWSMEFKDAASAAHAAAESAERASMAARAAAGLSNLEKLTRQYSSGWHSSSGSGLEGVNKASKIPGAGLGWKPSRVSYEIKDQKATSMDNWASSEHGSSEHAASKPSSEPKRFSSEETVVTSSARVQTSISLPKTTITDKEEASKSLNSNKDVPTKEKASQCSHVHPKLPDYDTFAAQFLSLKKGHL</sequence>
<evidence type="ECO:0000256" key="2">
    <source>
        <dbReference type="SAM" id="MobiDB-lite"/>
    </source>
</evidence>
<protein>
    <submittedName>
        <fullName evidence="4">Uncharacterized protein LOC113855770</fullName>
    </submittedName>
</protein>
<dbReference type="GO" id="GO:0015031">
    <property type="term" value="P:protein transport"/>
    <property type="evidence" value="ECO:0007669"/>
    <property type="project" value="InterPro"/>
</dbReference>
<dbReference type="Proteomes" id="UP000694853">
    <property type="component" value="Unplaced"/>
</dbReference>
<feature type="compositionally biased region" description="Basic and acidic residues" evidence="2">
    <location>
        <begin position="373"/>
        <end position="391"/>
    </location>
</feature>
<dbReference type="KEGG" id="aprc:113855770"/>
<gene>
    <name evidence="4" type="primary">LOC113855770</name>
</gene>
<dbReference type="GeneID" id="113855770"/>
<dbReference type="FunFam" id="1.20.1260.60:FF:000003">
    <property type="entry name" value="IST1-like protein isoform A"/>
    <property type="match status" value="1"/>
</dbReference>
<dbReference type="PANTHER" id="PTHR12161:SF13">
    <property type="entry name" value="REGULATOR OF VPS4 ACTIVITY IN THE MVB PATHWAY PROTEIN"/>
    <property type="match status" value="1"/>
</dbReference>
<name>A0A8B8KK27_ABRPR</name>
<evidence type="ECO:0000313" key="3">
    <source>
        <dbReference type="Proteomes" id="UP000694853"/>
    </source>
</evidence>
<reference evidence="4" key="2">
    <citation type="submission" date="2025-08" db="UniProtKB">
        <authorList>
            <consortium name="RefSeq"/>
        </authorList>
    </citation>
    <scope>IDENTIFICATION</scope>
    <source>
        <tissue evidence="4">Young leaves</tissue>
    </source>
</reference>
<organism evidence="3 4">
    <name type="scientific">Abrus precatorius</name>
    <name type="common">Indian licorice</name>
    <name type="synonym">Glycine abrus</name>
    <dbReference type="NCBI Taxonomy" id="3816"/>
    <lineage>
        <taxon>Eukaryota</taxon>
        <taxon>Viridiplantae</taxon>
        <taxon>Streptophyta</taxon>
        <taxon>Embryophyta</taxon>
        <taxon>Tracheophyta</taxon>
        <taxon>Spermatophyta</taxon>
        <taxon>Magnoliopsida</taxon>
        <taxon>eudicotyledons</taxon>
        <taxon>Gunneridae</taxon>
        <taxon>Pentapetalae</taxon>
        <taxon>rosids</taxon>
        <taxon>fabids</taxon>
        <taxon>Fabales</taxon>
        <taxon>Fabaceae</taxon>
        <taxon>Papilionoideae</taxon>
        <taxon>50 kb inversion clade</taxon>
        <taxon>NPAAA clade</taxon>
        <taxon>indigoferoid/millettioid clade</taxon>
        <taxon>Abreae</taxon>
        <taxon>Abrus</taxon>
    </lineage>
</organism>